<dbReference type="InterPro" id="IPR015500">
    <property type="entry name" value="Peptidase_S8_subtilisin-rel"/>
</dbReference>
<dbReference type="Gene3D" id="2.60.40.3170">
    <property type="match status" value="1"/>
</dbReference>
<protein>
    <recommendedName>
        <fullName evidence="4">Tripeptidyl-peptidase 2</fullName>
        <ecNumber evidence="3">3.4.14.10</ecNumber>
    </recommendedName>
    <alternativeName>
        <fullName evidence="9">Tripeptidyl aminopeptidase</fullName>
    </alternativeName>
</protein>
<dbReference type="PANTHER" id="PTHR43806">
    <property type="entry name" value="PEPTIDASE S8"/>
    <property type="match status" value="1"/>
</dbReference>
<dbReference type="InterPro" id="IPR022229">
    <property type="entry name" value="TPPII_Ig-like-2"/>
</dbReference>
<reference evidence="17" key="1">
    <citation type="submission" date="2025-08" db="UniProtKB">
        <authorList>
            <consortium name="RefSeq"/>
        </authorList>
    </citation>
    <scope>IDENTIFICATION</scope>
</reference>
<evidence type="ECO:0000259" key="11">
    <source>
        <dbReference type="Pfam" id="PF00082"/>
    </source>
</evidence>
<keyword evidence="8 10" id="KW-0720">Serine protease</keyword>
<dbReference type="EC" id="3.4.14.10" evidence="3"/>
<dbReference type="InterPro" id="IPR022232">
    <property type="entry name" value="TPPII_C_art"/>
</dbReference>
<dbReference type="Pfam" id="PF12580">
    <property type="entry name" value="TPPII"/>
    <property type="match status" value="1"/>
</dbReference>
<proteinExistence type="inferred from homology"/>
<evidence type="ECO:0000259" key="12">
    <source>
        <dbReference type="Pfam" id="PF12580"/>
    </source>
</evidence>
<feature type="domain" description="Peptidase S8/S53" evidence="11">
    <location>
        <begin position="34"/>
        <end position="503"/>
    </location>
</feature>
<dbReference type="CDD" id="cd04857">
    <property type="entry name" value="Peptidases_S8_Tripeptidyl_Aminopeptidase_II"/>
    <property type="match status" value="1"/>
</dbReference>
<dbReference type="KEGG" id="csol:105361100"/>
<evidence type="ECO:0000259" key="15">
    <source>
        <dbReference type="Pfam" id="PF21316"/>
    </source>
</evidence>
<gene>
    <name evidence="17" type="primary">LOC105361100</name>
</gene>
<dbReference type="InterPro" id="IPR023828">
    <property type="entry name" value="Peptidase_S8_Ser-AS"/>
</dbReference>
<evidence type="ECO:0000313" key="16">
    <source>
        <dbReference type="Proteomes" id="UP000695007"/>
    </source>
</evidence>
<dbReference type="Gene3D" id="3.40.50.200">
    <property type="entry name" value="Peptidase S8/S53 domain"/>
    <property type="match status" value="2"/>
</dbReference>
<dbReference type="GO" id="GO:0008240">
    <property type="term" value="F:tripeptidyl-peptidase activity"/>
    <property type="evidence" value="ECO:0007669"/>
    <property type="project" value="UniProtKB-EC"/>
</dbReference>
<dbReference type="GO" id="GO:0004177">
    <property type="term" value="F:aminopeptidase activity"/>
    <property type="evidence" value="ECO:0007669"/>
    <property type="project" value="UniProtKB-KW"/>
</dbReference>
<evidence type="ECO:0000313" key="17">
    <source>
        <dbReference type="RefSeq" id="XP_011496505.1"/>
    </source>
</evidence>
<dbReference type="GeneID" id="105361100"/>
<dbReference type="PRINTS" id="PR00723">
    <property type="entry name" value="SUBTILISIN"/>
</dbReference>
<dbReference type="PANTHER" id="PTHR43806:SF14">
    <property type="entry name" value="TRIPEPTIDYL-PEPTIDASE 2"/>
    <property type="match status" value="1"/>
</dbReference>
<dbReference type="InterPro" id="IPR050131">
    <property type="entry name" value="Peptidase_S8_subtilisin-like"/>
</dbReference>
<name>A0AAJ6YEC1_9HYME</name>
<evidence type="ECO:0000256" key="2">
    <source>
        <dbReference type="ARBA" id="ARBA00011073"/>
    </source>
</evidence>
<keyword evidence="7 10" id="KW-0378">Hydrolase</keyword>
<evidence type="ECO:0000259" key="14">
    <source>
        <dbReference type="Pfam" id="PF21223"/>
    </source>
</evidence>
<keyword evidence="16" id="KW-1185">Reference proteome</keyword>
<evidence type="ECO:0000256" key="10">
    <source>
        <dbReference type="PROSITE-ProRule" id="PRU01240"/>
    </source>
</evidence>
<evidence type="ECO:0000256" key="1">
    <source>
        <dbReference type="ARBA" id="ARBA00001910"/>
    </source>
</evidence>
<evidence type="ECO:0000256" key="7">
    <source>
        <dbReference type="ARBA" id="ARBA00022801"/>
    </source>
</evidence>
<dbReference type="InterPro" id="IPR036852">
    <property type="entry name" value="Peptidase_S8/S53_dom_sf"/>
</dbReference>
<dbReference type="Proteomes" id="UP000695007">
    <property type="component" value="Unplaced"/>
</dbReference>
<feature type="active site" description="Charge relay system" evidence="10">
    <location>
        <position position="43"/>
    </location>
</feature>
<keyword evidence="6 10" id="KW-0645">Protease</keyword>
<dbReference type="Gene3D" id="6.10.250.3080">
    <property type="match status" value="1"/>
</dbReference>
<evidence type="ECO:0000256" key="9">
    <source>
        <dbReference type="ARBA" id="ARBA00032232"/>
    </source>
</evidence>
<dbReference type="RefSeq" id="XP_011496505.1">
    <property type="nucleotide sequence ID" value="XM_011498203.1"/>
</dbReference>
<dbReference type="AlphaFoldDB" id="A0AAJ6YEC1"/>
<comment type="similarity">
    <text evidence="2 10">Belongs to the peptidase S8 family.</text>
</comment>
<dbReference type="SUPFAM" id="SSF52743">
    <property type="entry name" value="Subtilisin-like"/>
    <property type="match status" value="1"/>
</dbReference>
<feature type="domain" description="Tripeptidyl-peptidase II galactose-binding" evidence="15">
    <location>
        <begin position="662"/>
        <end position="750"/>
    </location>
</feature>
<feature type="active site" description="Charge relay system" evidence="10">
    <location>
        <position position="264"/>
    </location>
</feature>
<feature type="domain" description="Tripeptidyl-peptidase II first Ig-like" evidence="14">
    <location>
        <begin position="525"/>
        <end position="641"/>
    </location>
</feature>
<dbReference type="Pfam" id="PF12583">
    <property type="entry name" value="TPPII_C"/>
    <property type="match status" value="1"/>
</dbReference>
<dbReference type="InterPro" id="IPR046940">
    <property type="entry name" value="TPPII_Ig-like_sf"/>
</dbReference>
<evidence type="ECO:0000256" key="8">
    <source>
        <dbReference type="ARBA" id="ARBA00022825"/>
    </source>
</evidence>
<dbReference type="Pfam" id="PF00082">
    <property type="entry name" value="Peptidase_S8"/>
    <property type="match status" value="1"/>
</dbReference>
<dbReference type="InterPro" id="IPR022398">
    <property type="entry name" value="Peptidase_S8_His-AS"/>
</dbReference>
<accession>A0AAJ6YEC1</accession>
<feature type="domain" description="Tripeptidyl peptidase II C-terminal" evidence="13">
    <location>
        <begin position="1021"/>
        <end position="1088"/>
    </location>
</feature>
<dbReference type="PROSITE" id="PS00138">
    <property type="entry name" value="SUBTILASE_SER"/>
    <property type="match status" value="1"/>
</dbReference>
<dbReference type="GO" id="GO:0004252">
    <property type="term" value="F:serine-type endopeptidase activity"/>
    <property type="evidence" value="ECO:0007669"/>
    <property type="project" value="UniProtKB-UniRule"/>
</dbReference>
<dbReference type="Pfam" id="PF21316">
    <property type="entry name" value="TPPII_GBD"/>
    <property type="match status" value="1"/>
</dbReference>
<evidence type="ECO:0000256" key="5">
    <source>
        <dbReference type="ARBA" id="ARBA00022438"/>
    </source>
</evidence>
<evidence type="ECO:0000256" key="4">
    <source>
        <dbReference type="ARBA" id="ARBA00020244"/>
    </source>
</evidence>
<dbReference type="Pfam" id="PF21223">
    <property type="entry name" value="TPPII_Ig-like-1"/>
    <property type="match status" value="1"/>
</dbReference>
<dbReference type="InterPro" id="IPR034051">
    <property type="entry name" value="TPP_II_domain"/>
</dbReference>
<evidence type="ECO:0000256" key="6">
    <source>
        <dbReference type="ARBA" id="ARBA00022670"/>
    </source>
</evidence>
<dbReference type="PROSITE" id="PS00137">
    <property type="entry name" value="SUBTILASE_HIS"/>
    <property type="match status" value="1"/>
</dbReference>
<keyword evidence="5" id="KW-0031">Aminopeptidase</keyword>
<dbReference type="Gene3D" id="1.25.40.710">
    <property type="match status" value="1"/>
</dbReference>
<feature type="domain" description="Tripeptidyl peptidase II second Ig-like" evidence="12">
    <location>
        <begin position="785"/>
        <end position="968"/>
    </location>
</feature>
<comment type="catalytic activity">
    <reaction evidence="1">
        <text>Release of an N-terminal tripeptide from a polypeptide.</text>
        <dbReference type="EC" id="3.4.14.10"/>
    </reaction>
</comment>
<dbReference type="PROSITE" id="PS51892">
    <property type="entry name" value="SUBTILASE"/>
    <property type="match status" value="1"/>
</dbReference>
<evidence type="ECO:0000259" key="13">
    <source>
        <dbReference type="Pfam" id="PF12583"/>
    </source>
</evidence>
<dbReference type="FunFam" id="3.40.50.200:FF:000003">
    <property type="entry name" value="Tripeptidyl peptidase 2"/>
    <property type="match status" value="1"/>
</dbReference>
<sequence>MAENLDLNFPIWGLLPKKETGVTQFLTKYPEYDGRGTILAIFDSGVDPGAPGLQFTSDGKPKILERFDCSGRGDVDTSKVVKTIDGYLTGTTGRRLKIPISWNNPTGEFHLGEKSAYSLYPTKLLERIEQSRKKRFWDDNHKIALVEATRLLQEFESKHPQLSTIQEKLEKEELETRIDYLTNLEKKYEDLGPTYDCVVFHDGEIWRACIDTSEQGDLESGVFLGEYTHTNDYAPLTQEDQLNISINVHDDGNTLEIVSLCSQHGTHVASIAVGNFPDNKELNGVAPGAQILSLSIGDARLDTMETGSAIVRAMIRVMSYKYKVHVINMSYGERAHWTNAGRIGELMNEVIDKYGVTLVTSAGNMGPALCTINTPPDISSNSIIGVGAYVSPDMMMAEYSLREKMPGMPFTWSSRGPTIDGGCGVTVCAPGGAITSVPNFTLRKCQLLNGTSMASPHVAGAVAVLISGLLAKSLKFSPYSIKRALENSAHFVDTLDVFAQGSGLLQVERAFENLVSTANCPERDVRFAINCGANNAKGIHLRGGVIDRPKDYAITVEPIFMDTDNIDPARKINFNLRLAMVCDAPGVHFPTHLDLMHMPRAFAIRVDGTSLSDGVHFTSIQAYDVTNVDKGPVFRIPITIVQPLTIPKNITLPDLTYTNVLFKPNTTYRHFILVPDDATWAVLKLKSSEKDKTGRFVMHTMQLKPRLSTKTLEVNKMLNITSQSETIQGFAVQGGLILEVAIAKYWANLGDILIDYTIEFHGIHLINGALTMQSGDGIHRLELRSSLRNEEVVPNISLKHSVQVLRPIDSKIAPLRARDVIPPARQIFELELTYTFHIAKATEIMPNAALLSDLLYENEYECQRWIIYNVNKQVIYCGDAYPNKYIISKIDKGDYTLKMQVRHEKRELLDRLTEMPILLTQKLSSQISLDVYASQSQAIIGGKKMVAALIPPGHILPLYIAPLANESNTDNIISKGATLGSYLQGTITFCKDEIGKKVDIYTFKFVLSEPAKKSANQNNKIDKEITTKWHEYKKAMRDLKCSWLAKLEPGEHTQELYNDLRSNFPDHLPVQTAMLTSLDSSDAPRHVPHDDLSDATVNFSNQIITIADEIIKSVDQEKLLAYYGLKNDQRPDAAKIKATMDKEKNCLLEALVKKGCALARLHVHGKRKNDSEENIKALCDNVSSLWMDAQKFAEPTDSKVIILSLWHAHINKHYGRYLKLLARYYEDKPVKEIDEKVIDIAKILGWEYLAQHVTSSIPLKYPSANMLW</sequence>
<dbReference type="GO" id="GO:0006508">
    <property type="term" value="P:proteolysis"/>
    <property type="evidence" value="ECO:0007669"/>
    <property type="project" value="UniProtKB-KW"/>
</dbReference>
<organism evidence="16 17">
    <name type="scientific">Ceratosolen solmsi marchali</name>
    <dbReference type="NCBI Taxonomy" id="326594"/>
    <lineage>
        <taxon>Eukaryota</taxon>
        <taxon>Metazoa</taxon>
        <taxon>Ecdysozoa</taxon>
        <taxon>Arthropoda</taxon>
        <taxon>Hexapoda</taxon>
        <taxon>Insecta</taxon>
        <taxon>Pterygota</taxon>
        <taxon>Neoptera</taxon>
        <taxon>Endopterygota</taxon>
        <taxon>Hymenoptera</taxon>
        <taxon>Apocrita</taxon>
        <taxon>Proctotrupomorpha</taxon>
        <taxon>Chalcidoidea</taxon>
        <taxon>Agaonidae</taxon>
        <taxon>Agaoninae</taxon>
        <taxon>Ceratosolen</taxon>
    </lineage>
</organism>
<dbReference type="InterPro" id="IPR048383">
    <property type="entry name" value="TPPII_Ig-like-1"/>
</dbReference>
<evidence type="ECO:0000256" key="3">
    <source>
        <dbReference type="ARBA" id="ARBA00012462"/>
    </source>
</evidence>
<feature type="active site" description="Charge relay system" evidence="10">
    <location>
        <position position="452"/>
    </location>
</feature>
<dbReference type="GO" id="GO:0005829">
    <property type="term" value="C:cytosol"/>
    <property type="evidence" value="ECO:0007669"/>
    <property type="project" value="TreeGrafter"/>
</dbReference>
<dbReference type="InterPro" id="IPR000209">
    <property type="entry name" value="Peptidase_S8/S53_dom"/>
</dbReference>
<dbReference type="InterPro" id="IPR048384">
    <property type="entry name" value="TPPII_GBD"/>
</dbReference>
<dbReference type="InterPro" id="IPR046939">
    <property type="entry name" value="TPPII_C_sf"/>
</dbReference>